<proteinExistence type="predicted"/>
<sequence>MRKFKLPPLISYRRGRTIGASVISSNLKVKPKESTAFLGTRLKGMYPYLGCVPCPYVHKGREFVHPNTDLRIQIIGYYMCASKYAIYVLMCPCGLIYVGETTQMVKSRNSQHWSAINLGNMTLPVSKHFIEKSHT</sequence>
<evidence type="ECO:0000313" key="3">
    <source>
        <dbReference type="Proteomes" id="UP000694892"/>
    </source>
</evidence>
<evidence type="ECO:0000259" key="1">
    <source>
        <dbReference type="PROSITE" id="PS50164"/>
    </source>
</evidence>
<dbReference type="AlphaFoldDB" id="A0A974DI19"/>
<gene>
    <name evidence="2" type="ORF">XELAEV_18015274mg</name>
</gene>
<dbReference type="Proteomes" id="UP000694892">
    <property type="component" value="Chromosome 2S"/>
</dbReference>
<feature type="domain" description="GIY-YIG" evidence="1">
    <location>
        <begin position="82"/>
        <end position="135"/>
    </location>
</feature>
<accession>A0A974DI19</accession>
<reference evidence="3" key="1">
    <citation type="journal article" date="2016" name="Nature">
        <title>Genome evolution in the allotetraploid frog Xenopus laevis.</title>
        <authorList>
            <person name="Session A.M."/>
            <person name="Uno Y."/>
            <person name="Kwon T."/>
            <person name="Chapman J.A."/>
            <person name="Toyoda A."/>
            <person name="Takahashi S."/>
            <person name="Fukui A."/>
            <person name="Hikosaka A."/>
            <person name="Suzuki A."/>
            <person name="Kondo M."/>
            <person name="van Heeringen S.J."/>
            <person name="Quigley I."/>
            <person name="Heinz S."/>
            <person name="Ogino H."/>
            <person name="Ochi H."/>
            <person name="Hellsten U."/>
            <person name="Lyons J.B."/>
            <person name="Simakov O."/>
            <person name="Putnam N."/>
            <person name="Stites J."/>
            <person name="Kuroki Y."/>
            <person name="Tanaka T."/>
            <person name="Michiue T."/>
            <person name="Watanabe M."/>
            <person name="Bogdanovic O."/>
            <person name="Lister R."/>
            <person name="Georgiou G."/>
            <person name="Paranjpe S.S."/>
            <person name="van Kruijsbergen I."/>
            <person name="Shu S."/>
            <person name="Carlson J."/>
            <person name="Kinoshita T."/>
            <person name="Ohta Y."/>
            <person name="Mawaribuchi S."/>
            <person name="Jenkins J."/>
            <person name="Grimwood J."/>
            <person name="Schmutz J."/>
            <person name="Mitros T."/>
            <person name="Mozaffari S.V."/>
            <person name="Suzuki Y."/>
            <person name="Haramoto Y."/>
            <person name="Yamamoto T.S."/>
            <person name="Takagi C."/>
            <person name="Heald R."/>
            <person name="Miller K."/>
            <person name="Haudenschild C."/>
            <person name="Kitzman J."/>
            <person name="Nakayama T."/>
            <person name="Izutsu Y."/>
            <person name="Robert J."/>
            <person name="Fortriede J."/>
            <person name="Burns K."/>
            <person name="Lotay V."/>
            <person name="Karimi K."/>
            <person name="Yasuoka Y."/>
            <person name="Dichmann D.S."/>
            <person name="Flajnik M.F."/>
            <person name="Houston D.W."/>
            <person name="Shendure J."/>
            <person name="DuPasquier L."/>
            <person name="Vize P.D."/>
            <person name="Zorn A.M."/>
            <person name="Ito M."/>
            <person name="Marcotte E.M."/>
            <person name="Wallingford J.B."/>
            <person name="Ito Y."/>
            <person name="Asashima M."/>
            <person name="Ueno N."/>
            <person name="Matsuda Y."/>
            <person name="Veenstra G.J."/>
            <person name="Fujiyama A."/>
            <person name="Harland R.M."/>
            <person name="Taira M."/>
            <person name="Rokhsar D.S."/>
        </authorList>
    </citation>
    <scope>NUCLEOTIDE SEQUENCE [LARGE SCALE GENOMIC DNA]</scope>
    <source>
        <strain evidence="3">J</strain>
    </source>
</reference>
<protein>
    <recommendedName>
        <fullName evidence="1">GIY-YIG domain-containing protein</fullName>
    </recommendedName>
</protein>
<dbReference type="PROSITE" id="PS50164">
    <property type="entry name" value="GIY_YIG"/>
    <property type="match status" value="1"/>
</dbReference>
<evidence type="ECO:0000313" key="2">
    <source>
        <dbReference type="EMBL" id="OCT92218.1"/>
    </source>
</evidence>
<name>A0A974DI19_XENLA</name>
<dbReference type="EMBL" id="CM004469">
    <property type="protein sequence ID" value="OCT92218.1"/>
    <property type="molecule type" value="Genomic_DNA"/>
</dbReference>
<organism evidence="2 3">
    <name type="scientific">Xenopus laevis</name>
    <name type="common">African clawed frog</name>
    <dbReference type="NCBI Taxonomy" id="8355"/>
    <lineage>
        <taxon>Eukaryota</taxon>
        <taxon>Metazoa</taxon>
        <taxon>Chordata</taxon>
        <taxon>Craniata</taxon>
        <taxon>Vertebrata</taxon>
        <taxon>Euteleostomi</taxon>
        <taxon>Amphibia</taxon>
        <taxon>Batrachia</taxon>
        <taxon>Anura</taxon>
        <taxon>Pipoidea</taxon>
        <taxon>Pipidae</taxon>
        <taxon>Xenopodinae</taxon>
        <taxon>Xenopus</taxon>
        <taxon>Xenopus</taxon>
    </lineage>
</organism>
<dbReference type="InterPro" id="IPR000305">
    <property type="entry name" value="GIY-YIG_endonuc"/>
</dbReference>